<evidence type="ECO:0000313" key="9">
    <source>
        <dbReference type="EMBL" id="OIQ99738.1"/>
    </source>
</evidence>
<proteinExistence type="predicted"/>
<dbReference type="PANTHER" id="PTHR48090">
    <property type="entry name" value="UNDECAPRENYL-PHOSPHATE 4-DEOXY-4-FORMAMIDO-L-ARABINOSE TRANSFERASE-RELATED"/>
    <property type="match status" value="1"/>
</dbReference>
<comment type="subcellular location">
    <subcellularLocation>
        <location evidence="1">Membrane</location>
        <topology evidence="1">Multi-pass membrane protein</topology>
    </subcellularLocation>
</comment>
<keyword evidence="6 7" id="KW-0472">Membrane</keyword>
<dbReference type="SUPFAM" id="SSF53448">
    <property type="entry name" value="Nucleotide-diphospho-sugar transferases"/>
    <property type="match status" value="1"/>
</dbReference>
<dbReference type="GO" id="GO:0016757">
    <property type="term" value="F:glycosyltransferase activity"/>
    <property type="evidence" value="ECO:0007669"/>
    <property type="project" value="UniProtKB-KW"/>
</dbReference>
<evidence type="ECO:0000259" key="8">
    <source>
        <dbReference type="Pfam" id="PF00535"/>
    </source>
</evidence>
<dbReference type="InterPro" id="IPR001173">
    <property type="entry name" value="Glyco_trans_2-like"/>
</dbReference>
<dbReference type="InterPro" id="IPR029044">
    <property type="entry name" value="Nucleotide-diphossugar_trans"/>
</dbReference>
<evidence type="ECO:0000256" key="7">
    <source>
        <dbReference type="SAM" id="Phobius"/>
    </source>
</evidence>
<evidence type="ECO:0000256" key="6">
    <source>
        <dbReference type="ARBA" id="ARBA00023136"/>
    </source>
</evidence>
<keyword evidence="4 7" id="KW-0812">Transmembrane</keyword>
<dbReference type="CDD" id="cd04187">
    <property type="entry name" value="DPM1_like_bac"/>
    <property type="match status" value="1"/>
</dbReference>
<gene>
    <name evidence="9" type="ORF">GALL_181350</name>
</gene>
<keyword evidence="5 7" id="KW-1133">Transmembrane helix</keyword>
<sequence length="314" mass="36182">MKSNAPLISVVIPVYKAENCLDELYRRLVKALETVSPNFEIVLVEDCGGDKSWEVIERLSRQDKRVKGIQFSRNFGQHYGITAGLDYCDGDWTVVMDCDLQDRPEEIPRLYAKALDGYDIVLARRGQRQDPLLKRFTSWVFYKLFSYLADIEYDGETGNFRIMSRKVVESFRTMREQLRFFGGLVQWMGFPTDSIEVEHAERHEGNSSYTFAKLWKLATETIIAYSDKPLRLAVRFGFMMAFFAFCYGVYALIRATVYGVPILGWSSLIVSLYFIGGIIIAILGILGIYLGKTFDESKKRPLYIVRRATFDEKN</sequence>
<dbReference type="GO" id="GO:0005886">
    <property type="term" value="C:plasma membrane"/>
    <property type="evidence" value="ECO:0007669"/>
    <property type="project" value="TreeGrafter"/>
</dbReference>
<keyword evidence="2" id="KW-0328">Glycosyltransferase</keyword>
<accession>A0A1J5RVQ5</accession>
<feature type="transmembrane region" description="Helical" evidence="7">
    <location>
        <begin position="265"/>
        <end position="290"/>
    </location>
</feature>
<evidence type="ECO:0000256" key="3">
    <source>
        <dbReference type="ARBA" id="ARBA00022679"/>
    </source>
</evidence>
<dbReference type="Pfam" id="PF00535">
    <property type="entry name" value="Glycos_transf_2"/>
    <property type="match status" value="1"/>
</dbReference>
<keyword evidence="3" id="KW-0808">Transferase</keyword>
<comment type="caution">
    <text evidence="9">The sequence shown here is derived from an EMBL/GenBank/DDBJ whole genome shotgun (WGS) entry which is preliminary data.</text>
</comment>
<protein>
    <recommendedName>
        <fullName evidence="8">Glycosyltransferase 2-like domain-containing protein</fullName>
    </recommendedName>
</protein>
<dbReference type="Gene3D" id="3.90.550.10">
    <property type="entry name" value="Spore Coat Polysaccharide Biosynthesis Protein SpsA, Chain A"/>
    <property type="match status" value="1"/>
</dbReference>
<evidence type="ECO:0000256" key="5">
    <source>
        <dbReference type="ARBA" id="ARBA00022989"/>
    </source>
</evidence>
<dbReference type="EMBL" id="MLJW01000102">
    <property type="protein sequence ID" value="OIQ99738.1"/>
    <property type="molecule type" value="Genomic_DNA"/>
</dbReference>
<evidence type="ECO:0000256" key="4">
    <source>
        <dbReference type="ARBA" id="ARBA00022692"/>
    </source>
</evidence>
<organism evidence="9">
    <name type="scientific">mine drainage metagenome</name>
    <dbReference type="NCBI Taxonomy" id="410659"/>
    <lineage>
        <taxon>unclassified sequences</taxon>
        <taxon>metagenomes</taxon>
        <taxon>ecological metagenomes</taxon>
    </lineage>
</organism>
<reference evidence="9" key="1">
    <citation type="submission" date="2016-10" db="EMBL/GenBank/DDBJ databases">
        <title>Sequence of Gallionella enrichment culture.</title>
        <authorList>
            <person name="Poehlein A."/>
            <person name="Muehling M."/>
            <person name="Daniel R."/>
        </authorList>
    </citation>
    <scope>NUCLEOTIDE SEQUENCE</scope>
</reference>
<dbReference type="PANTHER" id="PTHR48090:SF1">
    <property type="entry name" value="PROPHAGE BACTOPRENOL GLUCOSYL TRANSFERASE HOMOLOG"/>
    <property type="match status" value="1"/>
</dbReference>
<evidence type="ECO:0000256" key="1">
    <source>
        <dbReference type="ARBA" id="ARBA00004141"/>
    </source>
</evidence>
<evidence type="ECO:0000256" key="2">
    <source>
        <dbReference type="ARBA" id="ARBA00022676"/>
    </source>
</evidence>
<name>A0A1J5RVQ5_9ZZZZ</name>
<feature type="transmembrane region" description="Helical" evidence="7">
    <location>
        <begin position="232"/>
        <end position="253"/>
    </location>
</feature>
<dbReference type="InterPro" id="IPR050256">
    <property type="entry name" value="Glycosyltransferase_2"/>
</dbReference>
<feature type="domain" description="Glycosyltransferase 2-like" evidence="8">
    <location>
        <begin position="9"/>
        <end position="169"/>
    </location>
</feature>
<dbReference type="AlphaFoldDB" id="A0A1J5RVQ5"/>